<accession>A0AC34QVE1</accession>
<evidence type="ECO:0000313" key="2">
    <source>
        <dbReference type="WBParaSite" id="JU765_v2.g19671.t1"/>
    </source>
</evidence>
<dbReference type="WBParaSite" id="JU765_v2.g19671.t1">
    <property type="protein sequence ID" value="JU765_v2.g19671.t1"/>
    <property type="gene ID" value="JU765_v2.g19671"/>
</dbReference>
<reference evidence="2" key="1">
    <citation type="submission" date="2022-11" db="UniProtKB">
        <authorList>
            <consortium name="WormBaseParasite"/>
        </authorList>
    </citation>
    <scope>IDENTIFICATION</scope>
</reference>
<name>A0AC34QVE1_9BILA</name>
<evidence type="ECO:0000313" key="1">
    <source>
        <dbReference type="Proteomes" id="UP000887576"/>
    </source>
</evidence>
<dbReference type="Proteomes" id="UP000887576">
    <property type="component" value="Unplaced"/>
</dbReference>
<organism evidence="1 2">
    <name type="scientific">Panagrolaimus sp. JU765</name>
    <dbReference type="NCBI Taxonomy" id="591449"/>
    <lineage>
        <taxon>Eukaryota</taxon>
        <taxon>Metazoa</taxon>
        <taxon>Ecdysozoa</taxon>
        <taxon>Nematoda</taxon>
        <taxon>Chromadorea</taxon>
        <taxon>Rhabditida</taxon>
        <taxon>Tylenchina</taxon>
        <taxon>Panagrolaimomorpha</taxon>
        <taxon>Panagrolaimoidea</taxon>
        <taxon>Panagrolaimidae</taxon>
        <taxon>Panagrolaimus</taxon>
    </lineage>
</organism>
<proteinExistence type="predicted"/>
<sequence>MSYGQGSRNYVYGQNYPNGYGGYGGNSYSSGQTEWCPSGEGYPAYCPGSGQDYRYTHCCKPFLGIGSGDCCYFAISIWNIIFIIICILAFLALLVVGIRWCWPQMFPQHRNRRQMDPRHHPQPQYSHKYPQNPPGVVQYEHEPFRHY</sequence>
<protein>
    <submittedName>
        <fullName evidence="2">Uncharacterized protein</fullName>
    </submittedName>
</protein>